<dbReference type="PANTHER" id="PTHR42714">
    <property type="entry name" value="TRNA MODIFICATION GTPASE GTPBP3"/>
    <property type="match status" value="1"/>
</dbReference>
<evidence type="ECO:0000313" key="2">
    <source>
        <dbReference type="EMBL" id="SHL88489.1"/>
    </source>
</evidence>
<name>A0A1M7EAV3_9BACL</name>
<evidence type="ECO:0000313" key="3">
    <source>
        <dbReference type="Proteomes" id="UP000184206"/>
    </source>
</evidence>
<dbReference type="GO" id="GO:0002098">
    <property type="term" value="P:tRNA wobble uridine modification"/>
    <property type="evidence" value="ECO:0007669"/>
    <property type="project" value="TreeGrafter"/>
</dbReference>
<dbReference type="SUPFAM" id="SSF52540">
    <property type="entry name" value="P-loop containing nucleoside triphosphate hydrolases"/>
    <property type="match status" value="1"/>
</dbReference>
<dbReference type="STRING" id="1123231.SAMN02745189_01150"/>
<dbReference type="AlphaFoldDB" id="A0A1M7EAV3"/>
<proteinExistence type="predicted"/>
<dbReference type="GO" id="GO:0030488">
    <property type="term" value="P:tRNA methylation"/>
    <property type="evidence" value="ECO:0007669"/>
    <property type="project" value="TreeGrafter"/>
</dbReference>
<dbReference type="PANTHER" id="PTHR42714:SF2">
    <property type="entry name" value="TRNA MODIFICATION GTPASE GTPBP3, MITOCHONDRIAL"/>
    <property type="match status" value="1"/>
</dbReference>
<dbReference type="Pfam" id="PF01926">
    <property type="entry name" value="MMR_HSR1"/>
    <property type="match status" value="1"/>
</dbReference>
<sequence>MTHQHPLVGEFFGYIRGTIDYRIAVAGQVDAGKSALINALTGEQSHISTETDATRDVTGYLYGEHSELLDFPGVGTKEFTPGEYKKLLKKHKVKHVLYVFSSKIREADENVIRFLAKKNIGITFVYSKLDALIDVSGAHDRELLKREKNAELHVTFKKIIRDPLKYHFISVKDGTGIDELKEEIDAYFNSKDEAFRKRAGDTKYFDKFLSKKSNALGARLLTPGFKDLILSREFKAIEQKTTGHFHIDESDAAFVGVPMPRVIDFVNEAKETGKAAGNYRKMIGPLTTLISTVLKVRKLNVITFILSTFGEAGVRTIYPVLKGVFEYVRAMNDMAGDVLEKRLKEHGNDHR</sequence>
<organism evidence="2 3">
    <name type="scientific">Lacicoccus alkaliphilus DSM 16010</name>
    <dbReference type="NCBI Taxonomy" id="1123231"/>
    <lineage>
        <taxon>Bacteria</taxon>
        <taxon>Bacillati</taxon>
        <taxon>Bacillota</taxon>
        <taxon>Bacilli</taxon>
        <taxon>Bacillales</taxon>
        <taxon>Salinicoccaceae</taxon>
        <taxon>Lacicoccus</taxon>
    </lineage>
</organism>
<dbReference type="EMBL" id="FRCF01000003">
    <property type="protein sequence ID" value="SHL88489.1"/>
    <property type="molecule type" value="Genomic_DNA"/>
</dbReference>
<reference evidence="2 3" key="1">
    <citation type="submission" date="2016-11" db="EMBL/GenBank/DDBJ databases">
        <authorList>
            <person name="Jaros S."/>
            <person name="Januszkiewicz K."/>
            <person name="Wedrychowicz H."/>
        </authorList>
    </citation>
    <scope>NUCLEOTIDE SEQUENCE [LARGE SCALE GENOMIC DNA]</scope>
    <source>
        <strain evidence="2 3">DSM 16010</strain>
    </source>
</reference>
<dbReference type="RefSeq" id="WP_072709282.1">
    <property type="nucleotide sequence ID" value="NZ_FRCF01000003.1"/>
</dbReference>
<accession>A0A1M7EAV3</accession>
<dbReference type="InterPro" id="IPR027417">
    <property type="entry name" value="P-loop_NTPase"/>
</dbReference>
<dbReference type="GO" id="GO:0005737">
    <property type="term" value="C:cytoplasm"/>
    <property type="evidence" value="ECO:0007669"/>
    <property type="project" value="TreeGrafter"/>
</dbReference>
<dbReference type="OrthoDB" id="2416674at2"/>
<keyword evidence="3" id="KW-1185">Reference proteome</keyword>
<evidence type="ECO:0000259" key="1">
    <source>
        <dbReference type="Pfam" id="PF01926"/>
    </source>
</evidence>
<dbReference type="Gene3D" id="3.40.50.300">
    <property type="entry name" value="P-loop containing nucleotide triphosphate hydrolases"/>
    <property type="match status" value="1"/>
</dbReference>
<feature type="domain" description="G" evidence="1">
    <location>
        <begin position="22"/>
        <end position="128"/>
    </location>
</feature>
<dbReference type="CDD" id="cd00882">
    <property type="entry name" value="Ras_like_GTPase"/>
    <property type="match status" value="1"/>
</dbReference>
<dbReference type="InterPro" id="IPR006073">
    <property type="entry name" value="GTP-bd"/>
</dbReference>
<gene>
    <name evidence="2" type="ORF">SAMN02745189_01150</name>
</gene>
<dbReference type="GO" id="GO:0005525">
    <property type="term" value="F:GTP binding"/>
    <property type="evidence" value="ECO:0007669"/>
    <property type="project" value="InterPro"/>
</dbReference>
<protein>
    <submittedName>
        <fullName evidence="2">Small GTP-binding protein domain-containing protein</fullName>
    </submittedName>
</protein>
<dbReference type="Proteomes" id="UP000184206">
    <property type="component" value="Unassembled WGS sequence"/>
</dbReference>